<keyword evidence="3" id="KW-0813">Transport</keyword>
<evidence type="ECO:0000256" key="1">
    <source>
        <dbReference type="ARBA" id="ARBA00004193"/>
    </source>
</evidence>
<dbReference type="GO" id="GO:0005886">
    <property type="term" value="C:plasma membrane"/>
    <property type="evidence" value="ECO:0007669"/>
    <property type="project" value="UniProtKB-SubCell"/>
</dbReference>
<gene>
    <name evidence="8" type="ORF">BWGO95_00329</name>
</gene>
<dbReference type="RefSeq" id="WP_002159458.1">
    <property type="nucleotide sequence ID" value="NZ_CP035953.1"/>
</dbReference>
<dbReference type="EMBL" id="FMAK01000013">
    <property type="protein sequence ID" value="SCB66394.1"/>
    <property type="molecule type" value="Genomic_DNA"/>
</dbReference>
<dbReference type="SUPFAM" id="SSF53807">
    <property type="entry name" value="Helical backbone' metal receptor"/>
    <property type="match status" value="1"/>
</dbReference>
<feature type="chain" id="PRO_5039012436" evidence="7">
    <location>
        <begin position="23"/>
        <end position="305"/>
    </location>
</feature>
<proteinExistence type="inferred from homology"/>
<keyword evidence="4 7" id="KW-0732">Signal</keyword>
<dbReference type="CDD" id="cd01138">
    <property type="entry name" value="FeuA"/>
    <property type="match status" value="1"/>
</dbReference>
<evidence type="ECO:0000256" key="2">
    <source>
        <dbReference type="ARBA" id="ARBA00008814"/>
    </source>
</evidence>
<reference evidence="8 9" key="1">
    <citation type="submission" date="2016-08" db="EMBL/GenBank/DDBJ databases">
        <authorList>
            <person name="Seilhamer J.J."/>
        </authorList>
    </citation>
    <scope>NUCLEOTIDE SEQUENCE [LARGE SCALE GENOMIC DNA]</scope>
    <source>
        <strain evidence="8 9">SDA_GO95</strain>
    </source>
</reference>
<comment type="similarity">
    <text evidence="2">Belongs to the bacterial solute-binding protein 8 family.</text>
</comment>
<evidence type="ECO:0000313" key="9">
    <source>
        <dbReference type="Proteomes" id="UP000195696"/>
    </source>
</evidence>
<name>A0A1C3ZJB5_BACMY</name>
<dbReference type="Proteomes" id="UP000195696">
    <property type="component" value="Unassembled WGS sequence"/>
</dbReference>
<dbReference type="GO" id="GO:0030288">
    <property type="term" value="C:outer membrane-bounded periplasmic space"/>
    <property type="evidence" value="ECO:0007669"/>
    <property type="project" value="TreeGrafter"/>
</dbReference>
<dbReference type="Gene3D" id="3.40.50.1980">
    <property type="entry name" value="Nitrogenase molybdenum iron protein domain"/>
    <property type="match status" value="2"/>
</dbReference>
<protein>
    <submittedName>
        <fullName evidence="8">Ferrichrome-binding protein</fullName>
    </submittedName>
</protein>
<dbReference type="GO" id="GO:1901678">
    <property type="term" value="P:iron coordination entity transport"/>
    <property type="evidence" value="ECO:0007669"/>
    <property type="project" value="UniProtKB-ARBA"/>
</dbReference>
<keyword evidence="6" id="KW-0449">Lipoprotein</keyword>
<evidence type="ECO:0000313" key="8">
    <source>
        <dbReference type="EMBL" id="SCB66394.1"/>
    </source>
</evidence>
<sequence>MKKLFISLTVLFVLVMSACSNGSTDKKNDAKGKKSETITYQSENGKVEVPANPQRVVVLSSFAGNVMSLGVNLVGVDSWSKQNPRFDSKLKNVAEVSDENVEKIAELNPDLIIGLSNVKNVDKLKKIAPTVTYTYGKVDYLTQHLEIGKLLNKEKEAKTWVDDFKKRAQTAGKDIKAKIGEDATVSVVENFNKQLYVYGENWGRGTEILYQEMKLKMPEKVKEKALKEGYYALSTEVLPEFAGDYLIVSKNKDTDNSFQETESYKNIPAVKNNRVYEANMMEFYFNDPLTLDFQLDFFKKSFLGQ</sequence>
<accession>A0A1C3ZJB5</accession>
<dbReference type="PROSITE" id="PS50983">
    <property type="entry name" value="FE_B12_PBP"/>
    <property type="match status" value="1"/>
</dbReference>
<comment type="subcellular location">
    <subcellularLocation>
        <location evidence="1">Cell membrane</location>
        <topology evidence="1">Lipid-anchor</topology>
    </subcellularLocation>
</comment>
<dbReference type="FunFam" id="3.40.50.1980:FF:000017">
    <property type="entry name" value="ABC transporter substrate-binding protein"/>
    <property type="match status" value="1"/>
</dbReference>
<evidence type="ECO:0000256" key="6">
    <source>
        <dbReference type="ARBA" id="ARBA00023288"/>
    </source>
</evidence>
<dbReference type="AlphaFoldDB" id="A0A1C3ZJB5"/>
<dbReference type="InterPro" id="IPR051313">
    <property type="entry name" value="Bact_iron-sidero_bind"/>
</dbReference>
<dbReference type="PANTHER" id="PTHR30532:SF26">
    <property type="entry name" value="IRON(3+)-HYDROXAMATE-BINDING PROTEIN FHUD"/>
    <property type="match status" value="1"/>
</dbReference>
<dbReference type="InterPro" id="IPR002491">
    <property type="entry name" value="ABC_transptr_periplasmic_BD"/>
</dbReference>
<evidence type="ECO:0000256" key="7">
    <source>
        <dbReference type="SAM" id="SignalP"/>
    </source>
</evidence>
<dbReference type="PROSITE" id="PS51257">
    <property type="entry name" value="PROKAR_LIPOPROTEIN"/>
    <property type="match status" value="1"/>
</dbReference>
<organism evidence="8 9">
    <name type="scientific">Bacillus mycoides</name>
    <dbReference type="NCBI Taxonomy" id="1405"/>
    <lineage>
        <taxon>Bacteria</taxon>
        <taxon>Bacillati</taxon>
        <taxon>Bacillota</taxon>
        <taxon>Bacilli</taxon>
        <taxon>Bacillales</taxon>
        <taxon>Bacillaceae</taxon>
        <taxon>Bacillus</taxon>
        <taxon>Bacillus cereus group</taxon>
    </lineage>
</organism>
<evidence type="ECO:0000256" key="4">
    <source>
        <dbReference type="ARBA" id="ARBA00022729"/>
    </source>
</evidence>
<dbReference type="Pfam" id="PF01497">
    <property type="entry name" value="Peripla_BP_2"/>
    <property type="match status" value="1"/>
</dbReference>
<feature type="signal peptide" evidence="7">
    <location>
        <begin position="1"/>
        <end position="22"/>
    </location>
</feature>
<dbReference type="PANTHER" id="PTHR30532">
    <property type="entry name" value="IRON III DICITRATE-BINDING PERIPLASMIC PROTEIN"/>
    <property type="match status" value="1"/>
</dbReference>
<keyword evidence="5" id="KW-0564">Palmitate</keyword>
<evidence type="ECO:0000256" key="5">
    <source>
        <dbReference type="ARBA" id="ARBA00023139"/>
    </source>
</evidence>
<evidence type="ECO:0000256" key="3">
    <source>
        <dbReference type="ARBA" id="ARBA00022448"/>
    </source>
</evidence>